<name>A0A6H9Z6D3_9ACTN</name>
<dbReference type="SUPFAM" id="SSF48613">
    <property type="entry name" value="Heme oxygenase-like"/>
    <property type="match status" value="1"/>
</dbReference>
<gene>
    <name evidence="1" type="ORF">F8566_14805</name>
</gene>
<evidence type="ECO:0000313" key="1">
    <source>
        <dbReference type="EMBL" id="KAB2349193.1"/>
    </source>
</evidence>
<dbReference type="Proteomes" id="UP000468735">
    <property type="component" value="Unassembled WGS sequence"/>
</dbReference>
<dbReference type="SMART" id="SM01236">
    <property type="entry name" value="Haem_oxygenase_2"/>
    <property type="match status" value="1"/>
</dbReference>
<proteinExistence type="predicted"/>
<dbReference type="AlphaFoldDB" id="A0A6H9Z6D3"/>
<dbReference type="Pfam" id="PF14518">
    <property type="entry name" value="Haem_oxygenas_2"/>
    <property type="match status" value="1"/>
</dbReference>
<organism evidence="1 2">
    <name type="scientific">Actinomadura rudentiformis</name>
    <dbReference type="NCBI Taxonomy" id="359158"/>
    <lineage>
        <taxon>Bacteria</taxon>
        <taxon>Bacillati</taxon>
        <taxon>Actinomycetota</taxon>
        <taxon>Actinomycetes</taxon>
        <taxon>Streptosporangiales</taxon>
        <taxon>Thermomonosporaceae</taxon>
        <taxon>Actinomadura</taxon>
    </lineage>
</organism>
<reference evidence="1 2" key="1">
    <citation type="submission" date="2019-09" db="EMBL/GenBank/DDBJ databases">
        <title>Actinomadura physcomitrii sp. nov., a novel actinomycete isolated from moss [Physcomitrium sphaericum (Ludw) Fuernr].</title>
        <authorList>
            <person name="Zhuang X."/>
            <person name="Liu C."/>
        </authorList>
    </citation>
    <scope>NUCLEOTIDE SEQUENCE [LARGE SCALE GENOMIC DNA]</scope>
    <source>
        <strain evidence="1 2">HMC1</strain>
    </source>
</reference>
<keyword evidence="2" id="KW-1185">Reference proteome</keyword>
<comment type="caution">
    <text evidence="1">The sequence shown here is derived from an EMBL/GenBank/DDBJ whole genome shotgun (WGS) entry which is preliminary data.</text>
</comment>
<protein>
    <submittedName>
        <fullName evidence="1">Iron-containing redox enzyme family protein</fullName>
    </submittedName>
</protein>
<dbReference type="EMBL" id="WBMT01000006">
    <property type="protein sequence ID" value="KAB2349193.1"/>
    <property type="molecule type" value="Genomic_DNA"/>
</dbReference>
<sequence>MRLPAPRGPVSTALFACLLGEPGPVPPQLTELADALPETTADARSDEDVQISLWTCYGLTYDGFHGVDERWEWQPSLLAVRGALEAVFERDVLAEVRLPENLTPERVPAFLMDICGPATPAGLLKFMHQNATLDQFKELVIHRSIDGLHEADAHTWAIPRVTGRAKSALIEIQADEYGGGMPGRSHAELYAILMSELDLDPGYGAYIDQIPAVALSIHTLRSMFGLHHRWRGGILGNLAATEIGSSFINRRFSEGLARVGASKKARWFYDEHVLADAVHEQLAAHDMCGTFVADYPAEWDRVVIGALATLNIRGLFAGTVVEAWAADVTSLRELAAV</sequence>
<dbReference type="OrthoDB" id="252872at2"/>
<dbReference type="Gene3D" id="1.20.910.10">
    <property type="entry name" value="Heme oxygenase-like"/>
    <property type="match status" value="1"/>
</dbReference>
<accession>A0A6H9Z6D3</accession>
<evidence type="ECO:0000313" key="2">
    <source>
        <dbReference type="Proteomes" id="UP000468735"/>
    </source>
</evidence>
<dbReference type="InterPro" id="IPR016084">
    <property type="entry name" value="Haem_Oase-like_multi-hlx"/>
</dbReference>